<protein>
    <submittedName>
        <fullName evidence="1">Enoyl-CoA hydratase/isomerase family protein</fullName>
    </submittedName>
</protein>
<sequence>MSRVIVKRREGMAEVILNRPEKLNALSSEMASELKWQLEELREMEDVSFVVLTGAGNKAFCAGGDLTEFHGHLSTEEAYEKLNRIKEVVYDLLTFPTPVAALLNGQARGGGCELATACDFRYGLETASFGFVQGNLGLVPGFGGGELLYERIHPTRAAHWLMDAEMYTAEEAFRIGWLHKVWTEKEVEDRMFQGFMNKTPRQMRILKGQYLKHLDKGDLLDRMEAEVLQCSRLWESVEHKRAVKKFLQTRKR</sequence>
<name>A0ABS3DSS8_9BACI</name>
<dbReference type="Gene3D" id="3.90.226.10">
    <property type="entry name" value="2-enoyl-CoA Hydratase, Chain A, domain 1"/>
    <property type="match status" value="1"/>
</dbReference>
<keyword evidence="2" id="KW-1185">Reference proteome</keyword>
<accession>A0ABS3DSS8</accession>
<dbReference type="InterPro" id="IPR001753">
    <property type="entry name" value="Enoyl-CoA_hydra/iso"/>
</dbReference>
<organism evidence="1 2">
    <name type="scientific">Halobacillus kuroshimensis</name>
    <dbReference type="NCBI Taxonomy" id="302481"/>
    <lineage>
        <taxon>Bacteria</taxon>
        <taxon>Bacillati</taxon>
        <taxon>Bacillota</taxon>
        <taxon>Bacilli</taxon>
        <taxon>Bacillales</taxon>
        <taxon>Bacillaceae</taxon>
        <taxon>Halobacillus</taxon>
    </lineage>
</organism>
<evidence type="ECO:0000313" key="1">
    <source>
        <dbReference type="EMBL" id="MBN8234339.1"/>
    </source>
</evidence>
<proteinExistence type="predicted"/>
<dbReference type="PANTHER" id="PTHR11941:SF54">
    <property type="entry name" value="ENOYL-COA HYDRATASE, MITOCHONDRIAL"/>
    <property type="match status" value="1"/>
</dbReference>
<dbReference type="CDD" id="cd06558">
    <property type="entry name" value="crotonase-like"/>
    <property type="match status" value="1"/>
</dbReference>
<dbReference type="RefSeq" id="WP_206932470.1">
    <property type="nucleotide sequence ID" value="NZ_JAEKJY010000001.1"/>
</dbReference>
<dbReference type="InterPro" id="IPR029045">
    <property type="entry name" value="ClpP/crotonase-like_dom_sf"/>
</dbReference>
<reference evidence="1 2" key="1">
    <citation type="submission" date="2020-12" db="EMBL/GenBank/DDBJ databases">
        <title>Oil enriched cultivation method for isolating marine PHA-producing bacteria.</title>
        <authorList>
            <person name="Zheng W."/>
            <person name="Yu S."/>
            <person name="Huang Y."/>
        </authorList>
    </citation>
    <scope>NUCLEOTIDE SEQUENCE [LARGE SCALE GENOMIC DNA]</scope>
    <source>
        <strain evidence="1 2">SY-2-6</strain>
    </source>
</reference>
<comment type="caution">
    <text evidence="1">The sequence shown here is derived from an EMBL/GenBank/DDBJ whole genome shotgun (WGS) entry which is preliminary data.</text>
</comment>
<dbReference type="PANTHER" id="PTHR11941">
    <property type="entry name" value="ENOYL-COA HYDRATASE-RELATED"/>
    <property type="match status" value="1"/>
</dbReference>
<dbReference type="SUPFAM" id="SSF52096">
    <property type="entry name" value="ClpP/crotonase"/>
    <property type="match status" value="1"/>
</dbReference>
<dbReference type="Proteomes" id="UP000663970">
    <property type="component" value="Unassembled WGS sequence"/>
</dbReference>
<dbReference type="Pfam" id="PF00378">
    <property type="entry name" value="ECH_1"/>
    <property type="match status" value="1"/>
</dbReference>
<gene>
    <name evidence="1" type="ORF">JF544_03725</name>
</gene>
<dbReference type="EMBL" id="JAEKJY010000001">
    <property type="protein sequence ID" value="MBN8234339.1"/>
    <property type="molecule type" value="Genomic_DNA"/>
</dbReference>
<evidence type="ECO:0000313" key="2">
    <source>
        <dbReference type="Proteomes" id="UP000663970"/>
    </source>
</evidence>